<dbReference type="EMBL" id="WJXA01000007">
    <property type="protein sequence ID" value="KAF7138044.1"/>
    <property type="molecule type" value="Genomic_DNA"/>
</dbReference>
<keyword evidence="3" id="KW-0493">Microtubule</keyword>
<dbReference type="GO" id="GO:0008017">
    <property type="term" value="F:microtubule binding"/>
    <property type="evidence" value="ECO:0007669"/>
    <property type="project" value="InterPro"/>
</dbReference>
<feature type="compositionally biased region" description="Polar residues" evidence="6">
    <location>
        <begin position="511"/>
        <end position="522"/>
    </location>
</feature>
<dbReference type="GO" id="GO:0005819">
    <property type="term" value="C:spindle"/>
    <property type="evidence" value="ECO:0007669"/>
    <property type="project" value="TreeGrafter"/>
</dbReference>
<evidence type="ECO:0000256" key="5">
    <source>
        <dbReference type="SAM" id="Coils"/>
    </source>
</evidence>
<evidence type="ECO:0000256" key="3">
    <source>
        <dbReference type="ARBA" id="ARBA00022701"/>
    </source>
</evidence>
<feature type="region of interest" description="Disordered" evidence="6">
    <location>
        <begin position="498"/>
        <end position="557"/>
    </location>
</feature>
<evidence type="ECO:0000313" key="7">
    <source>
        <dbReference type="EMBL" id="KAF7138044.1"/>
    </source>
</evidence>
<sequence length="576" mass="64881">MPTTCTPTKTTTTCGSLLQELQEVWDIIGESDCERDKMLLQLEQECLDIYRRKVEKTRKYKANLSESLVESEAEISNLIFALGEQASCPRHENGKSTLKERISAIKPTLEDLRLKKEKRIKEFSETRLQIGRICAEISGNDQFVNSAEPQVNEADLTVKKLGELKSQLQELQYEKTLRLQKVDKHITTIHALSVVMSLDINKTLTKAHPSLGDLANGRPKSISNETLASLTGLVQSLKQEKQQRLRKLQDLASTLIELWSLMNSSSEEQKRFDHVTCLISSSLDGVSKQGCLALDIIEQTEAEVERLNVLKVSKMKELVFKRQNELEEIYRGVHMDVDSGTARQILITLMESGNVNLSDLLSSMDDQIAKAKEQALSRKDILDKVEKWKVASGEENWLDEYETDENRYNAGRGAHKNLKRAEKARILVSKIPFLVENLTEKVKAWETEKGIPFLYEKAALLNMLEDYAVLRQEKEEEKRRSRDQKRLQEQFAAEQEALYGSRPAVKKPLPLSQSTNANTMAGTPTGRRSGLGTPSGKRHGISGPKDHRRDSGKIGAAAIPLNYVAIPKDDLASRGN</sequence>
<accession>A0A834GLN4</accession>
<comment type="subcellular location">
    <subcellularLocation>
        <location evidence="1">Cytoplasm</location>
        <location evidence="1">Cytoskeleton</location>
    </subcellularLocation>
</comment>
<dbReference type="GO" id="GO:0005874">
    <property type="term" value="C:microtubule"/>
    <property type="evidence" value="ECO:0007669"/>
    <property type="project" value="UniProtKB-KW"/>
</dbReference>
<dbReference type="InterPro" id="IPR007145">
    <property type="entry name" value="MAP65_Ase1_PRC1"/>
</dbReference>
<dbReference type="OrthoDB" id="642895at2759"/>
<dbReference type="Gene3D" id="1.20.58.1520">
    <property type="match status" value="1"/>
</dbReference>
<dbReference type="GO" id="GO:0005737">
    <property type="term" value="C:cytoplasm"/>
    <property type="evidence" value="ECO:0007669"/>
    <property type="project" value="TreeGrafter"/>
</dbReference>
<evidence type="ECO:0000313" key="8">
    <source>
        <dbReference type="Proteomes" id="UP000626092"/>
    </source>
</evidence>
<dbReference type="AlphaFoldDB" id="A0A834GLN4"/>
<name>A0A834GLN4_RHOSS</name>
<evidence type="ECO:0000256" key="2">
    <source>
        <dbReference type="ARBA" id="ARBA00006187"/>
    </source>
</evidence>
<keyword evidence="8" id="KW-1185">Reference proteome</keyword>
<dbReference type="Pfam" id="PF03999">
    <property type="entry name" value="MAP65_ASE1"/>
    <property type="match status" value="1"/>
</dbReference>
<evidence type="ECO:0000256" key="1">
    <source>
        <dbReference type="ARBA" id="ARBA00004245"/>
    </source>
</evidence>
<evidence type="ECO:0000256" key="4">
    <source>
        <dbReference type="ARBA" id="ARBA00023212"/>
    </source>
</evidence>
<keyword evidence="5" id="KW-0175">Coiled coil</keyword>
<keyword evidence="4" id="KW-0963">Cytoplasm</keyword>
<dbReference type="PANTHER" id="PTHR19321">
    <property type="entry name" value="PROTEIN REGULATOR OF CYTOKINESIS 1 PRC1-RELATED"/>
    <property type="match status" value="1"/>
</dbReference>
<comment type="caution">
    <text evidence="7">The sequence shown here is derived from an EMBL/GenBank/DDBJ whole genome shotgun (WGS) entry which is preliminary data.</text>
</comment>
<proteinExistence type="inferred from homology"/>
<protein>
    <submittedName>
        <fullName evidence="7">Uncharacterized protein</fullName>
    </submittedName>
</protein>
<gene>
    <name evidence="7" type="ORF">RHSIM_Rhsim07G0072800</name>
</gene>
<organism evidence="7 8">
    <name type="scientific">Rhododendron simsii</name>
    <name type="common">Sims's rhododendron</name>
    <dbReference type="NCBI Taxonomy" id="118357"/>
    <lineage>
        <taxon>Eukaryota</taxon>
        <taxon>Viridiplantae</taxon>
        <taxon>Streptophyta</taxon>
        <taxon>Embryophyta</taxon>
        <taxon>Tracheophyta</taxon>
        <taxon>Spermatophyta</taxon>
        <taxon>Magnoliopsida</taxon>
        <taxon>eudicotyledons</taxon>
        <taxon>Gunneridae</taxon>
        <taxon>Pentapetalae</taxon>
        <taxon>asterids</taxon>
        <taxon>Ericales</taxon>
        <taxon>Ericaceae</taxon>
        <taxon>Ericoideae</taxon>
        <taxon>Rhodoreae</taxon>
        <taxon>Rhododendron</taxon>
    </lineage>
</organism>
<comment type="similarity">
    <text evidence="2">Belongs to the MAP65/ASE1 family.</text>
</comment>
<keyword evidence="4" id="KW-0206">Cytoskeleton</keyword>
<dbReference type="PANTHER" id="PTHR19321:SF4">
    <property type="entry name" value="65-KDA MICROTUBULE-ASSOCIATED PROTEIN 5"/>
    <property type="match status" value="1"/>
</dbReference>
<dbReference type="GO" id="GO:0000226">
    <property type="term" value="P:microtubule cytoskeleton organization"/>
    <property type="evidence" value="ECO:0007669"/>
    <property type="project" value="InterPro"/>
</dbReference>
<feature type="coiled-coil region" evidence="5">
    <location>
        <begin position="460"/>
        <end position="490"/>
    </location>
</feature>
<reference evidence="7" key="1">
    <citation type="submission" date="2019-11" db="EMBL/GenBank/DDBJ databases">
        <authorList>
            <person name="Liu Y."/>
            <person name="Hou J."/>
            <person name="Li T.-Q."/>
            <person name="Guan C.-H."/>
            <person name="Wu X."/>
            <person name="Wu H.-Z."/>
            <person name="Ling F."/>
            <person name="Zhang R."/>
            <person name="Shi X.-G."/>
            <person name="Ren J.-P."/>
            <person name="Chen E.-F."/>
            <person name="Sun J.-M."/>
        </authorList>
    </citation>
    <scope>NUCLEOTIDE SEQUENCE</scope>
    <source>
        <strain evidence="7">Adult_tree_wgs_1</strain>
        <tissue evidence="7">Leaves</tissue>
    </source>
</reference>
<dbReference type="Proteomes" id="UP000626092">
    <property type="component" value="Unassembled WGS sequence"/>
</dbReference>
<evidence type="ECO:0000256" key="6">
    <source>
        <dbReference type="SAM" id="MobiDB-lite"/>
    </source>
</evidence>